<proteinExistence type="predicted"/>
<dbReference type="Gene3D" id="1.10.238.160">
    <property type="match status" value="1"/>
</dbReference>
<gene>
    <name evidence="1" type="ORF">GALL_398560</name>
</gene>
<sequence length="174" mass="18869">MVVISGLEFRVGNSRPAWHANCDELSIDFKSDAKNGIFRASLGRSCLCNQGMDSKAQTSRLIDVKGVMEMLGVARGTVYRLMDEDGFPRQIAIRGCARWLESDVRSWIDAQAKASAPSASGRIRVLEFNAAQVCAIDRLAQPGERTEDVILRLVRAAASGQGTAPTTPSSRGVR</sequence>
<dbReference type="AlphaFoldDB" id="A0A1J5QEN6"/>
<name>A0A1J5QEN6_9ZZZZ</name>
<dbReference type="InterPro" id="IPR010260">
    <property type="entry name" value="AlpA"/>
</dbReference>
<accession>A0A1J5QEN6</accession>
<organism evidence="1">
    <name type="scientific">mine drainage metagenome</name>
    <dbReference type="NCBI Taxonomy" id="410659"/>
    <lineage>
        <taxon>unclassified sequences</taxon>
        <taxon>metagenomes</taxon>
        <taxon>ecological metagenomes</taxon>
    </lineage>
</organism>
<reference evidence="1" key="1">
    <citation type="submission" date="2016-10" db="EMBL/GenBank/DDBJ databases">
        <title>Sequence of Gallionella enrichment culture.</title>
        <authorList>
            <person name="Poehlein A."/>
            <person name="Muehling M."/>
            <person name="Daniel R."/>
        </authorList>
    </citation>
    <scope>NUCLEOTIDE SEQUENCE</scope>
</reference>
<evidence type="ECO:0000313" key="1">
    <source>
        <dbReference type="EMBL" id="OIQ78436.1"/>
    </source>
</evidence>
<dbReference type="EMBL" id="MLJW01001399">
    <property type="protein sequence ID" value="OIQ78436.1"/>
    <property type="molecule type" value="Genomic_DNA"/>
</dbReference>
<dbReference type="Pfam" id="PF05930">
    <property type="entry name" value="Phage_AlpA"/>
    <property type="match status" value="1"/>
</dbReference>
<protein>
    <submittedName>
        <fullName evidence="1">Prophage CP4-57 regulatory protein (AlpA)</fullName>
    </submittedName>
</protein>
<comment type="caution">
    <text evidence="1">The sequence shown here is derived from an EMBL/GenBank/DDBJ whole genome shotgun (WGS) entry which is preliminary data.</text>
</comment>